<dbReference type="InterPro" id="IPR050309">
    <property type="entry name" value="Type-B_Carboxylest/Lipase"/>
</dbReference>
<evidence type="ECO:0000259" key="3">
    <source>
        <dbReference type="Pfam" id="PF00135"/>
    </source>
</evidence>
<dbReference type="Gene3D" id="3.40.50.1820">
    <property type="entry name" value="alpha/beta hydrolase"/>
    <property type="match status" value="1"/>
</dbReference>
<keyword evidence="2" id="KW-0378">Hydrolase</keyword>
<dbReference type="Pfam" id="PF00135">
    <property type="entry name" value="COesterase"/>
    <property type="match status" value="1"/>
</dbReference>
<dbReference type="PANTHER" id="PTHR11559">
    <property type="entry name" value="CARBOXYLESTERASE"/>
    <property type="match status" value="1"/>
</dbReference>
<evidence type="ECO:0000256" key="1">
    <source>
        <dbReference type="ARBA" id="ARBA00005964"/>
    </source>
</evidence>
<dbReference type="OrthoDB" id="408631at2759"/>
<dbReference type="InterPro" id="IPR019826">
    <property type="entry name" value="Carboxylesterase_B_AS"/>
</dbReference>
<sequence length="712" mass="76816">MDPFWVRGGGGGKNGLHNSNGNGVLAYRILTSPHNLQRYLCQLHTELTELADGCLFNATNYEVITILPDERRGRYRRQARPVGSVFLTLPVKLLLSLRTRPGLWGPGYPTGKTGIYVVFSALCLTTAVQAVDTLVDLGHAKYQGLKLGNNVNQWLGIRYAAPCNGVNRFKPPQPVIKQTSIVDATIEGALCLSKNSQEGLQYNSPRQLMKEDCLYMGIYAPSNATKTSKLPIMFFIQGGGFGSNSNGNYNGSGLVEASGGNMIVVRINYRVGILGFIGGTEVAKGASGATPNNGFRDMIAAARFIKQYATVFGGDPDHIVLSGASSGAEAINILLASNNGKGWPGLFIGAAVESPGIYSVGTPKERDIAFNNNVNSTGCSKSAQPIECMRNLNISQFQSLLTSDGWGPTLDGEYCVEPAFKMWEKGHYQKVPMLIGSTSNEGTPSYISNINAATEQDISSGIKSAVPSITKETLARVLKAYPNSLNNISFFGRDVAPRANVSARIGTGAQWQRDAAIKTELKVACTANFFADMNSMVKNNANWQYRWNVLDQTPGGAADQGLFSPHTQELYGIWGPLNTDRNDPGCFEAGSCTKASKIIQAYWISFIRSLDPNLHRLPGTPTWETWSINKPNRIVFDNQNAIMEVVGTGQSEIFIDGLNQRLRCVGLMMPLAKAVALNLAEGGILPKFADGARVDPTLVVLGKKNGTGTSTD</sequence>
<name>A0A9P6NBJ9_9BASI</name>
<accession>A0A9P6NBJ9</accession>
<organism evidence="4 5">
    <name type="scientific">Cronartium quercuum f. sp. fusiforme G11</name>
    <dbReference type="NCBI Taxonomy" id="708437"/>
    <lineage>
        <taxon>Eukaryota</taxon>
        <taxon>Fungi</taxon>
        <taxon>Dikarya</taxon>
        <taxon>Basidiomycota</taxon>
        <taxon>Pucciniomycotina</taxon>
        <taxon>Pucciniomycetes</taxon>
        <taxon>Pucciniales</taxon>
        <taxon>Coleosporiaceae</taxon>
        <taxon>Cronartium</taxon>
    </lineage>
</organism>
<dbReference type="InterPro" id="IPR002018">
    <property type="entry name" value="CarbesteraseB"/>
</dbReference>
<reference evidence="4" key="1">
    <citation type="submission" date="2013-11" db="EMBL/GenBank/DDBJ databases">
        <title>Genome sequence of the fusiform rust pathogen reveals effectors for host alternation and coevolution with pine.</title>
        <authorList>
            <consortium name="DOE Joint Genome Institute"/>
            <person name="Smith K."/>
            <person name="Pendleton A."/>
            <person name="Kubisiak T."/>
            <person name="Anderson C."/>
            <person name="Salamov A."/>
            <person name="Aerts A."/>
            <person name="Riley R."/>
            <person name="Clum A."/>
            <person name="Lindquist E."/>
            <person name="Ence D."/>
            <person name="Campbell M."/>
            <person name="Kronenberg Z."/>
            <person name="Feau N."/>
            <person name="Dhillon B."/>
            <person name="Hamelin R."/>
            <person name="Burleigh J."/>
            <person name="Smith J."/>
            <person name="Yandell M."/>
            <person name="Nelson C."/>
            <person name="Grigoriev I."/>
            <person name="Davis J."/>
        </authorList>
    </citation>
    <scope>NUCLEOTIDE SEQUENCE</scope>
    <source>
        <strain evidence="4">G11</strain>
    </source>
</reference>
<dbReference type="EMBL" id="MU167397">
    <property type="protein sequence ID" value="KAG0141199.1"/>
    <property type="molecule type" value="Genomic_DNA"/>
</dbReference>
<gene>
    <name evidence="4" type="ORF">CROQUDRAFT_110627</name>
</gene>
<evidence type="ECO:0000256" key="2">
    <source>
        <dbReference type="ARBA" id="ARBA00022801"/>
    </source>
</evidence>
<comment type="caution">
    <text evidence="4">The sequence shown here is derived from an EMBL/GenBank/DDBJ whole genome shotgun (WGS) entry which is preliminary data.</text>
</comment>
<dbReference type="SUPFAM" id="SSF53474">
    <property type="entry name" value="alpha/beta-Hydrolases"/>
    <property type="match status" value="1"/>
</dbReference>
<evidence type="ECO:0000313" key="4">
    <source>
        <dbReference type="EMBL" id="KAG0141199.1"/>
    </source>
</evidence>
<proteinExistence type="inferred from homology"/>
<dbReference type="AlphaFoldDB" id="A0A9P6NBJ9"/>
<comment type="similarity">
    <text evidence="1">Belongs to the type-B carboxylesterase/lipase family.</text>
</comment>
<dbReference type="Proteomes" id="UP000886653">
    <property type="component" value="Unassembled WGS sequence"/>
</dbReference>
<dbReference type="GO" id="GO:0016787">
    <property type="term" value="F:hydrolase activity"/>
    <property type="evidence" value="ECO:0007669"/>
    <property type="project" value="UniProtKB-KW"/>
</dbReference>
<evidence type="ECO:0000313" key="5">
    <source>
        <dbReference type="Proteomes" id="UP000886653"/>
    </source>
</evidence>
<protein>
    <recommendedName>
        <fullName evidence="3">Carboxylesterase type B domain-containing protein</fullName>
    </recommendedName>
</protein>
<dbReference type="InterPro" id="IPR029058">
    <property type="entry name" value="AB_hydrolase_fold"/>
</dbReference>
<keyword evidence="5" id="KW-1185">Reference proteome</keyword>
<feature type="domain" description="Carboxylesterase type B" evidence="3">
    <location>
        <begin position="143"/>
        <end position="639"/>
    </location>
</feature>
<dbReference type="PROSITE" id="PS00122">
    <property type="entry name" value="CARBOXYLESTERASE_B_1"/>
    <property type="match status" value="1"/>
</dbReference>